<dbReference type="EMBL" id="RJUF01000002">
    <property type="protein sequence ID" value="MCP9761603.1"/>
    <property type="molecule type" value="Genomic_DNA"/>
</dbReference>
<name>A0AAE3KR06_9BACT</name>
<comment type="caution">
    <text evidence="5">The sequence shown here is derived from an EMBL/GenBank/DDBJ whole genome shotgun (WGS) entry which is preliminary data.</text>
</comment>
<evidence type="ECO:0000259" key="3">
    <source>
        <dbReference type="Pfam" id="PF07695"/>
    </source>
</evidence>
<dbReference type="InterPro" id="IPR036388">
    <property type="entry name" value="WH-like_DNA-bd_sf"/>
</dbReference>
<evidence type="ECO:0000313" key="5">
    <source>
        <dbReference type="EMBL" id="MCP9761603.1"/>
    </source>
</evidence>
<feature type="transmembrane region" description="Helical" evidence="2">
    <location>
        <begin position="211"/>
        <end position="228"/>
    </location>
</feature>
<dbReference type="Gene3D" id="1.10.10.10">
    <property type="entry name" value="Winged helix-like DNA-binding domain superfamily/Winged helix DNA-binding domain"/>
    <property type="match status" value="1"/>
</dbReference>
<dbReference type="Gene3D" id="2.60.40.2380">
    <property type="match status" value="1"/>
</dbReference>
<dbReference type="AlphaFoldDB" id="A0AAE3KR06"/>
<evidence type="ECO:0000256" key="2">
    <source>
        <dbReference type="SAM" id="Phobius"/>
    </source>
</evidence>
<feature type="transmembrane region" description="Helical" evidence="2">
    <location>
        <begin position="325"/>
        <end position="343"/>
    </location>
</feature>
<feature type="domain" description="7TM-DISM receptor extracellular" evidence="4">
    <location>
        <begin position="50"/>
        <end position="151"/>
    </location>
</feature>
<gene>
    <name evidence="5" type="ORF">EGI31_01460</name>
</gene>
<dbReference type="InterPro" id="IPR011622">
    <property type="entry name" value="7TMR_DISM_rcpt_extracell_dom2"/>
</dbReference>
<feature type="transmembrane region" description="Helical" evidence="2">
    <location>
        <begin position="355"/>
        <end position="375"/>
    </location>
</feature>
<reference evidence="5 6" key="1">
    <citation type="submission" date="2018-11" db="EMBL/GenBank/DDBJ databases">
        <title>Novel bacteria species description.</title>
        <authorList>
            <person name="Han J.-H."/>
        </authorList>
    </citation>
    <scope>NUCLEOTIDE SEQUENCE [LARGE SCALE GENOMIC DNA]</scope>
    <source>
        <strain evidence="5 6">KCTC23259</strain>
    </source>
</reference>
<evidence type="ECO:0000259" key="4">
    <source>
        <dbReference type="Pfam" id="PF07696"/>
    </source>
</evidence>
<dbReference type="InterPro" id="IPR011623">
    <property type="entry name" value="7TMR_DISM_rcpt_extracell_dom1"/>
</dbReference>
<keyword evidence="6" id="KW-1185">Reference proteome</keyword>
<keyword evidence="2" id="KW-0472">Membrane</keyword>
<dbReference type="Pfam" id="PF07696">
    <property type="entry name" value="7TMR-DISMED2"/>
    <property type="match status" value="1"/>
</dbReference>
<feature type="transmembrane region" description="Helical" evidence="2">
    <location>
        <begin position="260"/>
        <end position="281"/>
    </location>
</feature>
<feature type="transmembrane region" description="Helical" evidence="2">
    <location>
        <begin position="387"/>
        <end position="410"/>
    </location>
</feature>
<feature type="transmembrane region" description="Helical" evidence="2">
    <location>
        <begin position="181"/>
        <end position="199"/>
    </location>
</feature>
<keyword evidence="1" id="KW-0175">Coiled coil</keyword>
<evidence type="ECO:0000313" key="6">
    <source>
        <dbReference type="Proteomes" id="UP001204144"/>
    </source>
</evidence>
<feature type="transmembrane region" description="Helical" evidence="2">
    <location>
        <begin position="293"/>
        <end position="313"/>
    </location>
</feature>
<dbReference type="SUPFAM" id="SSF46894">
    <property type="entry name" value="C-terminal effector domain of the bipartite response regulators"/>
    <property type="match status" value="1"/>
</dbReference>
<accession>A0AAE3KR06</accession>
<dbReference type="GO" id="GO:0006355">
    <property type="term" value="P:regulation of DNA-templated transcription"/>
    <property type="evidence" value="ECO:0007669"/>
    <property type="project" value="InterPro"/>
</dbReference>
<keyword evidence="2" id="KW-1133">Transmembrane helix</keyword>
<feature type="coiled-coil region" evidence="1">
    <location>
        <begin position="417"/>
        <end position="449"/>
    </location>
</feature>
<dbReference type="GO" id="GO:0003677">
    <property type="term" value="F:DNA binding"/>
    <property type="evidence" value="ECO:0007669"/>
    <property type="project" value="InterPro"/>
</dbReference>
<keyword evidence="2" id="KW-0812">Transmembrane</keyword>
<dbReference type="InterPro" id="IPR016032">
    <property type="entry name" value="Sig_transdc_resp-reg_C-effctor"/>
</dbReference>
<sequence>MKTRFWFKSIILLLHTLFYFRPLAECQPVIILDGSNSVSSKKFGILPDNGYNFEQILKNKSLKYKFTDTLESDISDAYWIMVRVFNPSAYSEKYYVEFLPMLDNTLYYFNKNDQKWVESRNGLLVNNNKRNVWLLPCTLPSKDTTTFYIRSDIKALRTTKFPIIATVWLEKESFVNDNENFISLATWVTVSVFILFLLYNSYIFFIFKDKTFLYYLVTQIGSLIYILGDQSYFNVLFPFRFCVAEMNAETYILFNGINDAMVEFATAIILVGYWQITRVYLELPKFLPKHDKALKYLVTGFVLSALFYIILIFSKFIDQDKINYLVPNFFIIGTVLMILYVATLSFVRKHKMARYFLVANGISITLIFGSSIYYLFIDVVRTTDHAIIAKIVVVTQALFLAIALVQRVLLIREDLKEKQLEAQELAFQNSLQKTQNELLQEKLEANQRELASNALYLSQKNEMLLDLKSNILTLSKKLPDTAIEEIKNIKSVIQNNMYLDRDWERFRIHFEQVHPDFFKSLLKENPTLTQNEIRLCAYFHLNLSTKEIAAMLNIDPASVRKAKMRLKKKIGS</sequence>
<protein>
    <recommendedName>
        <fullName evidence="7">7TM-DISM receptor extracellular domain-containing protein</fullName>
    </recommendedName>
</protein>
<evidence type="ECO:0008006" key="7">
    <source>
        <dbReference type="Google" id="ProtNLM"/>
    </source>
</evidence>
<dbReference type="Proteomes" id="UP001204144">
    <property type="component" value="Unassembled WGS sequence"/>
</dbReference>
<feature type="domain" description="7TM-DISM receptor extracellular" evidence="3">
    <location>
        <begin position="186"/>
        <end position="407"/>
    </location>
</feature>
<dbReference type="Pfam" id="PF07695">
    <property type="entry name" value="7TMR-DISM_7TM"/>
    <property type="match status" value="1"/>
</dbReference>
<proteinExistence type="predicted"/>
<organism evidence="5 6">
    <name type="scientific">Lacihabitans soyangensis</name>
    <dbReference type="NCBI Taxonomy" id="869394"/>
    <lineage>
        <taxon>Bacteria</taxon>
        <taxon>Pseudomonadati</taxon>
        <taxon>Bacteroidota</taxon>
        <taxon>Cytophagia</taxon>
        <taxon>Cytophagales</taxon>
        <taxon>Leadbetterellaceae</taxon>
        <taxon>Lacihabitans</taxon>
    </lineage>
</organism>
<evidence type="ECO:0000256" key="1">
    <source>
        <dbReference type="SAM" id="Coils"/>
    </source>
</evidence>